<feature type="transmembrane region" description="Helical" evidence="1">
    <location>
        <begin position="123"/>
        <end position="142"/>
    </location>
</feature>
<feature type="transmembrane region" description="Helical" evidence="1">
    <location>
        <begin position="37"/>
        <end position="60"/>
    </location>
</feature>
<feature type="transmembrane region" description="Helical" evidence="1">
    <location>
        <begin position="66"/>
        <end position="85"/>
    </location>
</feature>
<name>E0S2V3_BUTPB</name>
<feature type="transmembrane region" description="Helical" evidence="1">
    <location>
        <begin position="504"/>
        <end position="523"/>
    </location>
</feature>
<accession>E0S2V3</accession>
<evidence type="ECO:0000313" key="3">
    <source>
        <dbReference type="Proteomes" id="UP000001299"/>
    </source>
</evidence>
<feature type="transmembrane region" description="Helical" evidence="1">
    <location>
        <begin position="404"/>
        <end position="428"/>
    </location>
</feature>
<dbReference type="AlphaFoldDB" id="E0S2V3"/>
<evidence type="ECO:0008006" key="4">
    <source>
        <dbReference type="Google" id="ProtNLM"/>
    </source>
</evidence>
<feature type="transmembrane region" description="Helical" evidence="1">
    <location>
        <begin position="476"/>
        <end position="498"/>
    </location>
</feature>
<dbReference type="KEGG" id="bpb:bpr_III046"/>
<keyword evidence="1" id="KW-0812">Transmembrane</keyword>
<dbReference type="eggNOG" id="COG2898">
    <property type="taxonomic scope" value="Bacteria"/>
</dbReference>
<reference evidence="2 3" key="1">
    <citation type="journal article" date="2010" name="PLoS ONE">
        <title>The glycobiome of the rumen bacterium Butyrivibrio proteoclasticus B316(T) highlights adaptation to a polysaccharide-rich environment.</title>
        <authorList>
            <person name="Kelly W.J."/>
            <person name="Leahy S.C."/>
            <person name="Altermann E."/>
            <person name="Yeoman C.J."/>
            <person name="Dunne J.C."/>
            <person name="Kong Z."/>
            <person name="Pacheco D.M."/>
            <person name="Li D."/>
            <person name="Noel S.J."/>
            <person name="Moon C.D."/>
            <person name="Cookson A.L."/>
            <person name="Attwood G.T."/>
        </authorList>
    </citation>
    <scope>NUCLEOTIDE SEQUENCE [LARGE SCALE GENOMIC DNA]</scope>
    <source>
        <strain evidence="3">ATCC 51982 / DSM 14932 / B316</strain>
    </source>
</reference>
<keyword evidence="1" id="KW-0472">Membrane</keyword>
<proteinExistence type="predicted"/>
<feature type="transmembrane region" description="Helical" evidence="1">
    <location>
        <begin position="359"/>
        <end position="383"/>
    </location>
</feature>
<dbReference type="RefSeq" id="WP_013282387.1">
    <property type="nucleotide sequence ID" value="NC_014388.1"/>
</dbReference>
<dbReference type="InterPro" id="IPR031599">
    <property type="entry name" value="ABC_tran_2"/>
</dbReference>
<dbReference type="Proteomes" id="UP000001299">
    <property type="component" value="Chromosome 2"/>
</dbReference>
<evidence type="ECO:0000313" key="2">
    <source>
        <dbReference type="EMBL" id="ADL35735.1"/>
    </source>
</evidence>
<dbReference type="Pfam" id="PF16949">
    <property type="entry name" value="ABC_tran_2"/>
    <property type="match status" value="1"/>
</dbReference>
<keyword evidence="1" id="KW-1133">Transmembrane helix</keyword>
<evidence type="ECO:0000256" key="1">
    <source>
        <dbReference type="SAM" id="Phobius"/>
    </source>
</evidence>
<feature type="transmembrane region" description="Helical" evidence="1">
    <location>
        <begin position="247"/>
        <end position="268"/>
    </location>
</feature>
<dbReference type="HOGENOM" id="CLU_031634_1_0_9"/>
<feature type="transmembrane region" description="Helical" evidence="1">
    <location>
        <begin position="185"/>
        <end position="205"/>
    </location>
</feature>
<sequence length="532" mass="59272">MKNNILLLKTLLLSTSYSNIYKHCDDKKKKRRIVGAYVGMFIVYAMIMAYSFIATFGYGAVGLTGAIPELCALTISSIAFLFTFFKTNGYLFNFKEYDMLMSLPFESRTVAGCKFLYMYVKSLPWYLSISLAMMTGYGLFAFPPVHIYLIWLILSLVLPIIPMLIAAFLGFLIAKVSAGFKKTNLIQTVLTFIFVIFCFSLRYIIDAVFKEDKVEDILSSTSEVIDNAAGYYFPAKWFELAIDSGSIFHALLLLGVSVILFSGVFYVVGQSYRSINSALRSRSAAKKYKMTPQKRHSILNSIAYKEFKRMTGSTTYITNVGMGELLAVILGVATLIMGFDKIVGVVTQNAPFDPTIVQPAIPFIVYFLIGMVASTVCSPSLEGKQYWIMQSLPIKKEQIYQGKMLFNMYLTVPFMSFGIICLCISAKVPVINTVLYLILGVMLCAFSTAWGCVCGIKHMRLDWENEVEVIKQGSAVAIYMLPNMFVVMGLVVGVIFLGMKINHAVLTLIFIVVVAALAGLCYLRALSLAKKV</sequence>
<dbReference type="STRING" id="515622.bpr_III046"/>
<feature type="transmembrane region" description="Helical" evidence="1">
    <location>
        <begin position="434"/>
        <end position="456"/>
    </location>
</feature>
<dbReference type="EMBL" id="CP001811">
    <property type="protein sequence ID" value="ADL35735.1"/>
    <property type="molecule type" value="Genomic_DNA"/>
</dbReference>
<keyword evidence="3" id="KW-1185">Reference proteome</keyword>
<gene>
    <name evidence="2" type="ordered locus">bpr_III046</name>
</gene>
<organism evidence="2 3">
    <name type="scientific">Butyrivibrio proteoclasticus (strain ATCC 51982 / DSM 14932 / B316)</name>
    <name type="common">Clostridium proteoclasticum</name>
    <dbReference type="NCBI Taxonomy" id="515622"/>
    <lineage>
        <taxon>Bacteria</taxon>
        <taxon>Bacillati</taxon>
        <taxon>Bacillota</taxon>
        <taxon>Clostridia</taxon>
        <taxon>Lachnospirales</taxon>
        <taxon>Lachnospiraceae</taxon>
        <taxon>Butyrivibrio</taxon>
    </lineage>
</organism>
<protein>
    <recommendedName>
        <fullName evidence="4">ABC-2 type transport system permease protein</fullName>
    </recommendedName>
</protein>
<feature type="transmembrane region" description="Helical" evidence="1">
    <location>
        <begin position="316"/>
        <end position="339"/>
    </location>
</feature>
<feature type="transmembrane region" description="Helical" evidence="1">
    <location>
        <begin position="148"/>
        <end position="173"/>
    </location>
</feature>